<dbReference type="Pfam" id="PF00536">
    <property type="entry name" value="SAM_1"/>
    <property type="match status" value="1"/>
</dbReference>
<evidence type="ECO:0000256" key="1">
    <source>
        <dbReference type="ARBA" id="ARBA00004478"/>
    </source>
</evidence>
<evidence type="ECO:0000256" key="2">
    <source>
        <dbReference type="ARBA" id="ARBA00008444"/>
    </source>
</evidence>
<dbReference type="EMBL" id="LSRQ01000795">
    <property type="protein sequence ID" value="OAY80751.1"/>
    <property type="molecule type" value="Genomic_DNA"/>
</dbReference>
<feature type="domain" description="SAM" evidence="12">
    <location>
        <begin position="199"/>
        <end position="252"/>
    </location>
</feature>
<organism evidence="13 14">
    <name type="scientific">Ananas comosus</name>
    <name type="common">Pineapple</name>
    <name type="synonym">Ananas ananas</name>
    <dbReference type="NCBI Taxonomy" id="4615"/>
    <lineage>
        <taxon>Eukaryota</taxon>
        <taxon>Viridiplantae</taxon>
        <taxon>Streptophyta</taxon>
        <taxon>Embryophyta</taxon>
        <taxon>Tracheophyta</taxon>
        <taxon>Spermatophyta</taxon>
        <taxon>Magnoliopsida</taxon>
        <taxon>Liliopsida</taxon>
        <taxon>Poales</taxon>
        <taxon>Bromeliaceae</taxon>
        <taxon>Bromelioideae</taxon>
        <taxon>Ananas</taxon>
    </lineage>
</organism>
<dbReference type="GO" id="GO:0045039">
    <property type="term" value="P:protein insertion into mitochondrial inner membrane"/>
    <property type="evidence" value="ECO:0007669"/>
    <property type="project" value="InterPro"/>
</dbReference>
<evidence type="ECO:0000256" key="11">
    <source>
        <dbReference type="ARBA" id="ARBA00062478"/>
    </source>
</evidence>
<evidence type="ECO:0000313" key="15">
    <source>
        <dbReference type="Proteomes" id="UP000515123"/>
    </source>
</evidence>
<dbReference type="SUPFAM" id="SSF47769">
    <property type="entry name" value="SAM/Pointed domain"/>
    <property type="match status" value="1"/>
</dbReference>
<keyword evidence="6" id="KW-0812">Transmembrane</keyword>
<dbReference type="FunFam" id="1.10.150.50:FF:000069">
    <property type="entry name" value="mitochondrial import inner membrane translocase subunit TIM22-like"/>
    <property type="match status" value="1"/>
</dbReference>
<reference evidence="13 14" key="1">
    <citation type="journal article" date="2016" name="DNA Res.">
        <title>The draft genome of MD-2 pineapple using hybrid error correction of long reads.</title>
        <authorList>
            <person name="Redwan R.M."/>
            <person name="Saidin A."/>
            <person name="Kumar S.V."/>
        </authorList>
    </citation>
    <scope>NUCLEOTIDE SEQUENCE [LARGE SCALE GENOMIC DNA]</scope>
    <source>
        <strain evidence="14">cv. MD2</strain>
        <tissue evidence="13">Leaf</tissue>
    </source>
</reference>
<evidence type="ECO:0000313" key="13">
    <source>
        <dbReference type="EMBL" id="OAY80751.1"/>
    </source>
</evidence>
<comment type="similarity">
    <text evidence="2">Belongs to the Tim17/Tim22/Tim23 family.</text>
</comment>
<evidence type="ECO:0000256" key="6">
    <source>
        <dbReference type="ARBA" id="ARBA00022692"/>
    </source>
</evidence>
<evidence type="ECO:0000313" key="16">
    <source>
        <dbReference type="RefSeq" id="XP_020111164.1"/>
    </source>
</evidence>
<dbReference type="Gramene" id="Aco017766.1.mrna1">
    <property type="protein sequence ID" value="Aco017766.1.mrna1"/>
    <property type="gene ID" value="Aco017766.1.path1"/>
</dbReference>
<dbReference type="InterPro" id="IPR001660">
    <property type="entry name" value="SAM"/>
</dbReference>
<dbReference type="GO" id="GO:0009706">
    <property type="term" value="C:chloroplast inner membrane"/>
    <property type="evidence" value="ECO:0007669"/>
    <property type="project" value="UniProtKB-SubCell"/>
</dbReference>
<keyword evidence="7" id="KW-1001">Plastid inner membrane</keyword>
<dbReference type="Proteomes" id="UP000515123">
    <property type="component" value="Linkage group 21"/>
</dbReference>
<evidence type="ECO:0000256" key="3">
    <source>
        <dbReference type="ARBA" id="ARBA00022448"/>
    </source>
</evidence>
<dbReference type="Gene3D" id="1.10.150.50">
    <property type="entry name" value="Transcription Factor, Ets-1"/>
    <property type="match status" value="1"/>
</dbReference>
<keyword evidence="8" id="KW-0653">Protein transport</keyword>
<evidence type="ECO:0000256" key="4">
    <source>
        <dbReference type="ARBA" id="ARBA00022528"/>
    </source>
</evidence>
<dbReference type="GO" id="GO:0008320">
    <property type="term" value="F:protein transmembrane transporter activity"/>
    <property type="evidence" value="ECO:0007669"/>
    <property type="project" value="TreeGrafter"/>
</dbReference>
<evidence type="ECO:0000313" key="14">
    <source>
        <dbReference type="Proteomes" id="UP000092600"/>
    </source>
</evidence>
<dbReference type="InterPro" id="IPR013761">
    <property type="entry name" value="SAM/pointed_sf"/>
</dbReference>
<name>A0A199VUZ8_ANACO</name>
<dbReference type="InterPro" id="IPR039175">
    <property type="entry name" value="TIM22"/>
</dbReference>
<gene>
    <name evidence="16" type="primary">LOC109726138</name>
    <name evidence="13" type="ORF">ACMD2_18724</name>
</gene>
<proteinExistence type="inferred from homology"/>
<keyword evidence="9" id="KW-1133">Transmembrane helix</keyword>
<dbReference type="Proteomes" id="UP000092600">
    <property type="component" value="Unassembled WGS sequence"/>
</dbReference>
<evidence type="ECO:0000256" key="7">
    <source>
        <dbReference type="ARBA" id="ARBA00022780"/>
    </source>
</evidence>
<dbReference type="STRING" id="4615.A0A199VUZ8"/>
<reference evidence="16" key="2">
    <citation type="submission" date="2025-04" db="UniProtKB">
        <authorList>
            <consortium name="RefSeq"/>
        </authorList>
    </citation>
    <scope>IDENTIFICATION</scope>
    <source>
        <tissue evidence="16">Leaf</tissue>
    </source>
</reference>
<evidence type="ECO:0000256" key="10">
    <source>
        <dbReference type="ARBA" id="ARBA00023136"/>
    </source>
</evidence>
<dbReference type="OrthoDB" id="507126at2759"/>
<evidence type="ECO:0000259" key="12">
    <source>
        <dbReference type="Pfam" id="PF00536"/>
    </source>
</evidence>
<dbReference type="GO" id="GO:0016031">
    <property type="term" value="P:tRNA import into mitochondrion"/>
    <property type="evidence" value="ECO:0007669"/>
    <property type="project" value="UniProtKB-ARBA"/>
</dbReference>
<dbReference type="GO" id="GO:0042721">
    <property type="term" value="C:TIM22 mitochondrial import inner membrane insertion complex"/>
    <property type="evidence" value="ECO:0007669"/>
    <property type="project" value="InterPro"/>
</dbReference>
<dbReference type="PANTHER" id="PTHR14110">
    <property type="entry name" value="MITOCHONDRIAL IMPORT INNER MEMBRANE TRANSLOCASE SUBUNIT TIM22"/>
    <property type="match status" value="1"/>
</dbReference>
<dbReference type="PANTHER" id="PTHR14110:SF6">
    <property type="entry name" value="OS04G0405100 PROTEIN"/>
    <property type="match status" value="1"/>
</dbReference>
<dbReference type="CDD" id="cd09487">
    <property type="entry name" value="SAM_superfamily"/>
    <property type="match status" value="1"/>
</dbReference>
<keyword evidence="3" id="KW-0813">Transport</keyword>
<dbReference type="GeneID" id="109726138"/>
<comment type="subunit">
    <text evidence="11">Probable component of a protein-conducting channel made of HP30-1, HP30-2 and HP20 that mediates the import of transit sequence-less proteins into the chloroplastic inner membrane. Interacts with CEQORH.</text>
</comment>
<sequence length="260" mass="27460">MGLEGEKGALLVPSSAAENPIALVSERIKEWESGFRSWLARQPTPVEAAVVTAVGAAQGAAIGALMGSLASEASSAIPTPPPQAAAALNPQAMASFKQAQALTGGPLVQARNFAVMTGANAGISCIMKRIRGVEDVQSSMVAAFGSGALFSLVSGMGTPNPAVNAITSGVAFAVFQGGFFMLGQKFSQPQNDDIYYSRTRELLRNLGLQNYEKNFKKGLLTDRTLPLLTDSALRDVKIPPGPRLLILDHIHRDPELMKKR</sequence>
<dbReference type="RefSeq" id="XP_020111164.1">
    <property type="nucleotide sequence ID" value="XM_020255575.1"/>
</dbReference>
<dbReference type="GO" id="GO:0045036">
    <property type="term" value="P:protein targeting to chloroplast"/>
    <property type="evidence" value="ECO:0007669"/>
    <property type="project" value="UniProtKB-ARBA"/>
</dbReference>
<protein>
    <submittedName>
        <fullName evidence="16">Mitochondrial import inner membrane translocase subunit TIM22-like</fullName>
    </submittedName>
</protein>
<keyword evidence="15" id="KW-1185">Reference proteome</keyword>
<evidence type="ECO:0000256" key="9">
    <source>
        <dbReference type="ARBA" id="ARBA00022989"/>
    </source>
</evidence>
<comment type="subcellular location">
    <subcellularLocation>
        <location evidence="1">Plastid</location>
        <location evidence="1">Chloroplast inner membrane</location>
        <topology evidence="1">Multi-pass membrane protein</topology>
    </subcellularLocation>
</comment>
<keyword evidence="5" id="KW-0934">Plastid</keyword>
<keyword evidence="10" id="KW-0472">Membrane</keyword>
<keyword evidence="4" id="KW-0150">Chloroplast</keyword>
<evidence type="ECO:0000256" key="5">
    <source>
        <dbReference type="ARBA" id="ARBA00022640"/>
    </source>
</evidence>
<dbReference type="Pfam" id="PF02466">
    <property type="entry name" value="Tim17"/>
    <property type="match status" value="1"/>
</dbReference>
<dbReference type="AlphaFoldDB" id="A0A199VUZ8"/>
<evidence type="ECO:0000256" key="8">
    <source>
        <dbReference type="ARBA" id="ARBA00022927"/>
    </source>
</evidence>
<accession>A0A199VUZ8</accession>